<keyword evidence="1" id="KW-1133">Transmembrane helix</keyword>
<evidence type="ECO:0000313" key="3">
    <source>
        <dbReference type="Proteomes" id="UP000184232"/>
    </source>
</evidence>
<feature type="transmembrane region" description="Helical" evidence="1">
    <location>
        <begin position="12"/>
        <end position="33"/>
    </location>
</feature>
<keyword evidence="3" id="KW-1185">Reference proteome</keyword>
<organism evidence="2 3">
    <name type="scientific">Flavobacterium haoranii</name>
    <dbReference type="NCBI Taxonomy" id="683124"/>
    <lineage>
        <taxon>Bacteria</taxon>
        <taxon>Pseudomonadati</taxon>
        <taxon>Bacteroidota</taxon>
        <taxon>Flavobacteriia</taxon>
        <taxon>Flavobacteriales</taxon>
        <taxon>Flavobacteriaceae</taxon>
        <taxon>Flavobacterium</taxon>
    </lineage>
</organism>
<accession>A0A1M6L0S3</accession>
<evidence type="ECO:0000256" key="1">
    <source>
        <dbReference type="SAM" id="Phobius"/>
    </source>
</evidence>
<feature type="transmembrane region" description="Helical" evidence="1">
    <location>
        <begin position="45"/>
        <end position="66"/>
    </location>
</feature>
<sequence>MKIEFINKKYLVSMMALGYIIALTFVGFIILSVDQPKPEWNEYWFVRPLIITPIAGAFGGACCYLINTFSIQNSFAKLLRILLSILVFVYFIWIGTILGLDGTLWN</sequence>
<dbReference type="Proteomes" id="UP000184232">
    <property type="component" value="Unassembled WGS sequence"/>
</dbReference>
<dbReference type="AlphaFoldDB" id="A0A1M6L0S3"/>
<dbReference type="EMBL" id="FQZH01000005">
    <property type="protein sequence ID" value="SHJ64820.1"/>
    <property type="molecule type" value="Genomic_DNA"/>
</dbReference>
<keyword evidence="1" id="KW-0472">Membrane</keyword>
<dbReference type="OrthoDB" id="770034at2"/>
<keyword evidence="1" id="KW-0812">Transmembrane</keyword>
<evidence type="ECO:0000313" key="2">
    <source>
        <dbReference type="EMBL" id="SHJ64820.1"/>
    </source>
</evidence>
<evidence type="ECO:0008006" key="4">
    <source>
        <dbReference type="Google" id="ProtNLM"/>
    </source>
</evidence>
<reference evidence="2 3" key="1">
    <citation type="submission" date="2016-11" db="EMBL/GenBank/DDBJ databases">
        <authorList>
            <person name="Jaros S."/>
            <person name="Januszkiewicz K."/>
            <person name="Wedrychowicz H."/>
        </authorList>
    </citation>
    <scope>NUCLEOTIDE SEQUENCE [LARGE SCALE GENOMIC DNA]</scope>
    <source>
        <strain evidence="2 3">DSM 22807</strain>
    </source>
</reference>
<dbReference type="RefSeq" id="WP_072785314.1">
    <property type="nucleotide sequence ID" value="NZ_CP045292.1"/>
</dbReference>
<gene>
    <name evidence="2" type="ORF">SAMN05444337_2353</name>
</gene>
<name>A0A1M6L0S3_9FLAO</name>
<proteinExistence type="predicted"/>
<feature type="transmembrane region" description="Helical" evidence="1">
    <location>
        <begin position="78"/>
        <end position="100"/>
    </location>
</feature>
<dbReference type="STRING" id="683124.SAMN05444337_2353"/>
<protein>
    <recommendedName>
        <fullName evidence="4">Potassium transporter KefB</fullName>
    </recommendedName>
</protein>